<evidence type="ECO:0000313" key="2">
    <source>
        <dbReference type="EMBL" id="SFD84094.1"/>
    </source>
</evidence>
<organism evidence="2 3">
    <name type="scientific">Actinopolyspora alba</name>
    <dbReference type="NCBI Taxonomy" id="673379"/>
    <lineage>
        <taxon>Bacteria</taxon>
        <taxon>Bacillati</taxon>
        <taxon>Actinomycetota</taxon>
        <taxon>Actinomycetes</taxon>
        <taxon>Actinopolysporales</taxon>
        <taxon>Actinopolysporaceae</taxon>
        <taxon>Actinopolyspora</taxon>
        <taxon>Actinopolyspora alba group</taxon>
    </lineage>
</organism>
<gene>
    <name evidence="2" type="ORF">SAMN04487819_1046</name>
</gene>
<dbReference type="EMBL" id="FOMZ01000004">
    <property type="protein sequence ID" value="SFD84094.1"/>
    <property type="molecule type" value="Genomic_DNA"/>
</dbReference>
<proteinExistence type="predicted"/>
<evidence type="ECO:0000256" key="1">
    <source>
        <dbReference type="SAM" id="MobiDB-lite"/>
    </source>
</evidence>
<dbReference type="AlphaFoldDB" id="A0A1I1VMR1"/>
<sequence>MNEQPSRGDKSALGRLVPNGDSMSIGLELPSDGDWSATIASSSH</sequence>
<dbReference type="RefSeq" id="WP_281243658.1">
    <property type="nucleotide sequence ID" value="NZ_FOMZ01000004.1"/>
</dbReference>
<evidence type="ECO:0000313" key="3">
    <source>
        <dbReference type="Proteomes" id="UP000198716"/>
    </source>
</evidence>
<keyword evidence="3" id="KW-1185">Reference proteome</keyword>
<dbReference type="Proteomes" id="UP000198716">
    <property type="component" value="Unassembled WGS sequence"/>
</dbReference>
<accession>A0A1I1VMR1</accession>
<feature type="compositionally biased region" description="Basic and acidic residues" evidence="1">
    <location>
        <begin position="1"/>
        <end position="12"/>
    </location>
</feature>
<feature type="region of interest" description="Disordered" evidence="1">
    <location>
        <begin position="1"/>
        <end position="44"/>
    </location>
</feature>
<name>A0A1I1VMR1_9ACTN</name>
<protein>
    <submittedName>
        <fullName evidence="2">Uncharacterized protein</fullName>
    </submittedName>
</protein>
<reference evidence="3" key="1">
    <citation type="submission" date="2016-10" db="EMBL/GenBank/DDBJ databases">
        <authorList>
            <person name="Varghese N."/>
            <person name="Submissions S."/>
        </authorList>
    </citation>
    <scope>NUCLEOTIDE SEQUENCE [LARGE SCALE GENOMIC DNA]</scope>
    <source>
        <strain evidence="3">DSM 45004</strain>
    </source>
</reference>